<evidence type="ECO:0000313" key="1">
    <source>
        <dbReference type="EMBL" id="VEL38255.1"/>
    </source>
</evidence>
<dbReference type="AlphaFoldDB" id="A0A3S5AJ72"/>
<organism evidence="1 2">
    <name type="scientific">Protopolystoma xenopodis</name>
    <dbReference type="NCBI Taxonomy" id="117903"/>
    <lineage>
        <taxon>Eukaryota</taxon>
        <taxon>Metazoa</taxon>
        <taxon>Spiralia</taxon>
        <taxon>Lophotrochozoa</taxon>
        <taxon>Platyhelminthes</taxon>
        <taxon>Monogenea</taxon>
        <taxon>Polyopisthocotylea</taxon>
        <taxon>Polystomatidea</taxon>
        <taxon>Polystomatidae</taxon>
        <taxon>Protopolystoma</taxon>
    </lineage>
</organism>
<accession>A0A3S5AJ72</accession>
<protein>
    <submittedName>
        <fullName evidence="1">Uncharacterized protein</fullName>
    </submittedName>
</protein>
<comment type="caution">
    <text evidence="1">The sequence shown here is derived from an EMBL/GenBank/DDBJ whole genome shotgun (WGS) entry which is preliminary data.</text>
</comment>
<proteinExistence type="predicted"/>
<dbReference type="Proteomes" id="UP000784294">
    <property type="component" value="Unassembled WGS sequence"/>
</dbReference>
<sequence>MGAVRLLLTLPSRTYTNILEGSPATHTLPISIPPQGSTYFMSPMTPCHQLHSTNAQLPLTPQQQSFLSPKPQRMLQTPVSASRRRFFPSLRVHREVNTESEASVN</sequence>
<evidence type="ECO:0000313" key="2">
    <source>
        <dbReference type="Proteomes" id="UP000784294"/>
    </source>
</evidence>
<gene>
    <name evidence="1" type="ORF">PXEA_LOCUS31695</name>
</gene>
<dbReference type="EMBL" id="CAAALY010257371">
    <property type="protein sequence ID" value="VEL38255.1"/>
    <property type="molecule type" value="Genomic_DNA"/>
</dbReference>
<reference evidence="1" key="1">
    <citation type="submission" date="2018-11" db="EMBL/GenBank/DDBJ databases">
        <authorList>
            <consortium name="Pathogen Informatics"/>
        </authorList>
    </citation>
    <scope>NUCLEOTIDE SEQUENCE</scope>
</reference>
<keyword evidence="2" id="KW-1185">Reference proteome</keyword>
<name>A0A3S5AJ72_9PLAT</name>